<reference evidence="1" key="1">
    <citation type="journal article" date="2012" name="Nat. Biotechnol.">
        <title>Draft genome sequence of pigeonpea (Cajanus cajan), an orphan legume crop of resource-poor farmers.</title>
        <authorList>
            <person name="Varshney R.K."/>
            <person name="Chen W."/>
            <person name="Li Y."/>
            <person name="Bharti A.K."/>
            <person name="Saxena R.K."/>
            <person name="Schlueter J.A."/>
            <person name="Donoghue M.T."/>
            <person name="Azam S."/>
            <person name="Fan G."/>
            <person name="Whaley A.M."/>
            <person name="Farmer A.D."/>
            <person name="Sheridan J."/>
            <person name="Iwata A."/>
            <person name="Tuteja R."/>
            <person name="Penmetsa R.V."/>
            <person name="Wu W."/>
            <person name="Upadhyaya H.D."/>
            <person name="Yang S.P."/>
            <person name="Shah T."/>
            <person name="Saxena K.B."/>
            <person name="Michael T."/>
            <person name="McCombie W.R."/>
            <person name="Yang B."/>
            <person name="Zhang G."/>
            <person name="Yang H."/>
            <person name="Wang J."/>
            <person name="Spillane C."/>
            <person name="Cook D.R."/>
            <person name="May G.D."/>
            <person name="Xu X."/>
            <person name="Jackson S.A."/>
        </authorList>
    </citation>
    <scope>NUCLEOTIDE SEQUENCE [LARGE SCALE GENOMIC DNA]</scope>
</reference>
<dbReference type="AlphaFoldDB" id="A0A151RJY0"/>
<sequence>MMNKDEREEVNPPPLSILLRLDRLEHQLLVLEERHRYRAPINSDDKCLNREDKCRTMFSALEEVNHKGTLLERVAVLENRVIQNLND</sequence>
<dbReference type="Proteomes" id="UP000075243">
    <property type="component" value="Unassembled WGS sequence"/>
</dbReference>
<evidence type="ECO:0000313" key="1">
    <source>
        <dbReference type="EMBL" id="KYP42755.1"/>
    </source>
</evidence>
<keyword evidence="2" id="KW-1185">Reference proteome</keyword>
<dbReference type="Gramene" id="C.cajan_40447.t">
    <property type="protein sequence ID" value="C.cajan_40447.t"/>
    <property type="gene ID" value="C.cajan_40447"/>
</dbReference>
<accession>A0A151RJY0</accession>
<evidence type="ECO:0000313" key="2">
    <source>
        <dbReference type="Proteomes" id="UP000075243"/>
    </source>
</evidence>
<protein>
    <submittedName>
        <fullName evidence="1">Uncharacterized protein</fullName>
    </submittedName>
</protein>
<dbReference type="EMBL" id="KQ483701">
    <property type="protein sequence ID" value="KYP42755.1"/>
    <property type="molecule type" value="Genomic_DNA"/>
</dbReference>
<dbReference type="PANTHER" id="PTHR34190">
    <property type="entry name" value="EXPRESSED PROTEIN"/>
    <property type="match status" value="1"/>
</dbReference>
<proteinExistence type="predicted"/>
<gene>
    <name evidence="1" type="ORF">KK1_035825</name>
</gene>
<organism evidence="1 2">
    <name type="scientific">Cajanus cajan</name>
    <name type="common">Pigeon pea</name>
    <name type="synonym">Cajanus indicus</name>
    <dbReference type="NCBI Taxonomy" id="3821"/>
    <lineage>
        <taxon>Eukaryota</taxon>
        <taxon>Viridiplantae</taxon>
        <taxon>Streptophyta</taxon>
        <taxon>Embryophyta</taxon>
        <taxon>Tracheophyta</taxon>
        <taxon>Spermatophyta</taxon>
        <taxon>Magnoliopsida</taxon>
        <taxon>eudicotyledons</taxon>
        <taxon>Gunneridae</taxon>
        <taxon>Pentapetalae</taxon>
        <taxon>rosids</taxon>
        <taxon>fabids</taxon>
        <taxon>Fabales</taxon>
        <taxon>Fabaceae</taxon>
        <taxon>Papilionoideae</taxon>
        <taxon>50 kb inversion clade</taxon>
        <taxon>NPAAA clade</taxon>
        <taxon>indigoferoid/millettioid clade</taxon>
        <taxon>Phaseoleae</taxon>
        <taxon>Cajanus</taxon>
    </lineage>
</organism>
<dbReference type="PANTHER" id="PTHR34190:SF10">
    <property type="entry name" value="TERNARY COMPLEX FACTOR MIP1 LEUCINE-ZIPPER DOMAIN-CONTAINING PROTEIN"/>
    <property type="match status" value="1"/>
</dbReference>
<name>A0A151RJY0_CAJCA</name>